<dbReference type="Proteomes" id="UP000017248">
    <property type="component" value="Unassembled WGS sequence"/>
</dbReference>
<dbReference type="AlphaFoldDB" id="U6F185"/>
<dbReference type="HOGENOM" id="CLU_3235198_0_0_9"/>
<gene>
    <name evidence="1" type="ORF">LHCIRMBIA951_00560</name>
</gene>
<evidence type="ECO:0000313" key="2">
    <source>
        <dbReference type="Proteomes" id="UP000017248"/>
    </source>
</evidence>
<reference evidence="1" key="1">
    <citation type="submission" date="2013-09" db="EMBL/GenBank/DDBJ databases">
        <title>Draft Genome Sequence of five Lactobacillus helveticus strains CIRM-BIA 101T, 103, 104, 951 and 953 isolated from milk product.</title>
        <authorList>
            <person name="Valence F."/>
            <person name="Chuat V."/>
            <person name="Ma L."/>
            <person name="Creno S."/>
            <person name="Falentin H."/>
            <person name="Lortal S."/>
            <person name="Bizet C."/>
            <person name="Clermont D."/>
            <person name="Loux V."/>
            <person name="Bouchier C."/>
            <person name="Cousin S."/>
        </authorList>
    </citation>
    <scope>NUCLEOTIDE SEQUENCE [LARGE SCALE GENOMIC DNA]</scope>
    <source>
        <strain evidence="1">CIRM-BIA 951</strain>
    </source>
</reference>
<keyword evidence="2" id="KW-1185">Reference proteome</keyword>
<comment type="caution">
    <text evidence="1">The sequence shown here is derived from an EMBL/GenBank/DDBJ whole genome shotgun (WGS) entry which is preliminary data.</text>
</comment>
<sequence>MQLFSHANKTMFNAPAIIFLTVPKKSPAWSVFDLGFLHKVLCY</sequence>
<organism evidence="1 2">
    <name type="scientific">Lactobacillus helveticus CIRM-BIA 951</name>
    <dbReference type="NCBI Taxonomy" id="1226334"/>
    <lineage>
        <taxon>Bacteria</taxon>
        <taxon>Bacillati</taxon>
        <taxon>Bacillota</taxon>
        <taxon>Bacilli</taxon>
        <taxon>Lactobacillales</taxon>
        <taxon>Lactobacillaceae</taxon>
        <taxon>Lactobacillus</taxon>
    </lineage>
</organism>
<protein>
    <submittedName>
        <fullName evidence="1">Uncharacterized protein</fullName>
    </submittedName>
</protein>
<evidence type="ECO:0000313" key="1">
    <source>
        <dbReference type="EMBL" id="CDI57676.1"/>
    </source>
</evidence>
<proteinExistence type="predicted"/>
<name>U6F185_LACHE</name>
<dbReference type="EMBL" id="CBUK010000023">
    <property type="protein sequence ID" value="CDI57676.1"/>
    <property type="molecule type" value="Genomic_DNA"/>
</dbReference>
<accession>U6F185</accession>